<dbReference type="Proteomes" id="UP000037697">
    <property type="component" value="Unassembled WGS sequence"/>
</dbReference>
<dbReference type="InterPro" id="IPR011032">
    <property type="entry name" value="GroES-like_sf"/>
</dbReference>
<reference evidence="6" key="3">
    <citation type="journal article" date="2018" name="Genome Biol.">
        <title>SKESA: strategic k-mer extension for scrupulous assemblies.</title>
        <authorList>
            <person name="Souvorov A."/>
            <person name="Agarwala R."/>
            <person name="Lipman D.J."/>
        </authorList>
    </citation>
    <scope>NUCLEOTIDE SEQUENCE</scope>
    <source>
        <strain evidence="6">1930</strain>
    </source>
</reference>
<name>A0A072FIC2_VIBPH</name>
<evidence type="ECO:0000313" key="7">
    <source>
        <dbReference type="EMBL" id="KOY32904.1"/>
    </source>
</evidence>
<dbReference type="RefSeq" id="WP_005373989.1">
    <property type="nucleotide sequence ID" value="NZ_CABMHD010000003.1"/>
</dbReference>
<dbReference type="GO" id="GO:0044183">
    <property type="term" value="F:protein folding chaperone"/>
    <property type="evidence" value="ECO:0007669"/>
    <property type="project" value="InterPro"/>
</dbReference>
<dbReference type="EMBL" id="CP034299">
    <property type="protein sequence ID" value="QHH11460.1"/>
    <property type="molecule type" value="Genomic_DNA"/>
</dbReference>
<dbReference type="EMBL" id="JABCLB010002501">
    <property type="protein sequence ID" value="NMU86739.1"/>
    <property type="molecule type" value="Genomic_DNA"/>
</dbReference>
<dbReference type="Proteomes" id="UP000518904">
    <property type="component" value="Unassembled WGS sequence"/>
</dbReference>
<evidence type="ECO:0000313" key="20">
    <source>
        <dbReference type="Proteomes" id="UP000464718"/>
    </source>
</evidence>
<evidence type="ECO:0000313" key="19">
    <source>
        <dbReference type="Proteomes" id="UP000321504"/>
    </source>
</evidence>
<dbReference type="EMBL" id="DACQKT010000003">
    <property type="protein sequence ID" value="HAS6676862.1"/>
    <property type="molecule type" value="Genomic_DNA"/>
</dbReference>
<comment type="function">
    <text evidence="4 5">Together with the chaperonin GroEL, plays an essential role in assisting protein folding. The GroEL-GroES system forms a nano-cage that allows encapsulation of the non-native substrate proteins and provides a physical environment optimized to promote and accelerate protein folding. GroES binds to the apical surface of the GroEL ring, thereby capping the opening of the GroEL channel.</text>
</comment>
<dbReference type="Proteomes" id="UP000321504">
    <property type="component" value="Unassembled WGS sequence"/>
</dbReference>
<evidence type="ECO:0000256" key="1">
    <source>
        <dbReference type="ARBA" id="ARBA00006975"/>
    </source>
</evidence>
<evidence type="ECO:0000313" key="8">
    <source>
        <dbReference type="EMBL" id="MCC3805937.1"/>
    </source>
</evidence>
<dbReference type="EMBL" id="JAUHGG010000002">
    <property type="protein sequence ID" value="MDS1820582.1"/>
    <property type="molecule type" value="Genomic_DNA"/>
</dbReference>
<dbReference type="HAMAP" id="MF_00580">
    <property type="entry name" value="CH10"/>
    <property type="match status" value="1"/>
</dbReference>
<reference evidence="16" key="10">
    <citation type="submission" date="2022-12" db="EMBL/GenBank/DDBJ databases">
        <title>Vibrio parahaemolyticus become highly virulent by producing novel Tc toxins.</title>
        <authorList>
            <person name="Yang F."/>
            <person name="You Y."/>
            <person name="Lai Q."/>
            <person name="Xu L."/>
            <person name="Li F."/>
        </authorList>
    </citation>
    <scope>NUCLEOTIDE SEQUENCE</scope>
    <source>
        <strain evidence="16">Vp-HL-202005</strain>
    </source>
</reference>
<dbReference type="GO" id="GO:0046872">
    <property type="term" value="F:metal ion binding"/>
    <property type="evidence" value="ECO:0007669"/>
    <property type="project" value="TreeGrafter"/>
</dbReference>
<evidence type="ECO:0000313" key="6">
    <source>
        <dbReference type="EMBL" id="HAS6676862.1"/>
    </source>
</evidence>
<dbReference type="EMBL" id="VRMQ01000001">
    <property type="protein sequence ID" value="TXN17547.1"/>
    <property type="molecule type" value="Genomic_DNA"/>
</dbReference>
<evidence type="ECO:0000313" key="18">
    <source>
        <dbReference type="Proteomes" id="UP000191946"/>
    </source>
</evidence>
<comment type="subcellular location">
    <subcellularLocation>
        <location evidence="4">Cytoplasm</location>
    </subcellularLocation>
</comment>
<evidence type="ECO:0000256" key="2">
    <source>
        <dbReference type="ARBA" id="ARBA00022490"/>
    </source>
</evidence>
<reference evidence="13 20" key="4">
    <citation type="submission" date="2018-12" db="EMBL/GenBank/DDBJ databases">
        <title>Genomic insights into the evolutionary origins and pathogenicity of five Vibrio parahaemolyticus strains isolated from the shrimp with acute hepatopancreatic necrosis disease (AHPND).</title>
        <authorList>
            <person name="Yang Q."/>
            <person name="Dong X."/>
            <person name="Xie G."/>
            <person name="Fu S."/>
            <person name="Zou P."/>
            <person name="Sun J."/>
            <person name="Wang Y."/>
            <person name="Huang J."/>
        </authorList>
    </citation>
    <scope>NUCLEOTIDE SEQUENCE [LARGE SCALE GENOMIC DNA]</scope>
    <source>
        <strain evidence="13 20">20160303005-1</strain>
    </source>
</reference>
<accession>A0A072FIC2</accession>
<dbReference type="SUPFAM" id="SSF50129">
    <property type="entry name" value="GroES-like"/>
    <property type="match status" value="1"/>
</dbReference>
<reference evidence="7 17" key="1">
    <citation type="submission" date="2015-07" db="EMBL/GenBank/DDBJ databases">
        <title>Foodborne Vibrio parahaemolyticus Isolates.</title>
        <authorList>
            <person name="Ronholm J."/>
            <person name="Petronella N."/>
            <person name="Kenwell R."/>
            <person name="Banerjee S."/>
        </authorList>
    </citation>
    <scope>NUCLEOTIDE SEQUENCE [LARGE SCALE GENOMIC DNA]</scope>
    <source>
        <strain evidence="7 17">HS-06-05</strain>
    </source>
</reference>
<dbReference type="EMBL" id="CP114195">
    <property type="protein sequence ID" value="WAT92471.1"/>
    <property type="molecule type" value="Genomic_DNA"/>
</dbReference>
<proteinExistence type="inferred from homology"/>
<keyword evidence="18" id="KW-1185">Reference proteome</keyword>
<comment type="subunit">
    <text evidence="4">Heptamer of 7 subunits arranged in a ring. Interacts with the chaperonin GroEL.</text>
</comment>
<dbReference type="PROSITE" id="PS00681">
    <property type="entry name" value="CHAPERONINS_CPN10"/>
    <property type="match status" value="1"/>
</dbReference>
<reference evidence="12 18" key="2">
    <citation type="submission" date="2015-08" db="EMBL/GenBank/DDBJ databases">
        <title>Draft Genome Sequences of Vibrio parahaemolyticus Strains.</title>
        <authorList>
            <person name="Gonzalez-Escalona N."/>
            <person name="DePaola A."/>
        </authorList>
    </citation>
    <scope>NUCLEOTIDE SEQUENCE [LARGE SCALE GENOMIC DNA]</scope>
    <source>
        <strain evidence="12 18">CFSAN001621</strain>
    </source>
</reference>
<dbReference type="GO" id="GO:0005737">
    <property type="term" value="C:cytoplasm"/>
    <property type="evidence" value="ECO:0007669"/>
    <property type="project" value="UniProtKB-SubCell"/>
</dbReference>
<dbReference type="PANTHER" id="PTHR10772:SF58">
    <property type="entry name" value="CO-CHAPERONIN GROES"/>
    <property type="match status" value="1"/>
</dbReference>
<reference evidence="8" key="8">
    <citation type="submission" date="2020-09" db="EMBL/GenBank/DDBJ databases">
        <title>Genome sequence of Vibrio parahaemolyticus isolates.</title>
        <authorList>
            <person name="Hammerl J.A."/>
            <person name="Strauch E."/>
        </authorList>
    </citation>
    <scope>NUCLEOTIDE SEQUENCE</scope>
    <source>
        <strain evidence="8">17-VB00146</strain>
    </source>
</reference>
<dbReference type="GeneID" id="45029440"/>
<dbReference type="GO" id="GO:0051082">
    <property type="term" value="F:unfolded protein binding"/>
    <property type="evidence" value="ECO:0007669"/>
    <property type="project" value="TreeGrafter"/>
</dbReference>
<dbReference type="EMBL" id="JABCLD010001111">
    <property type="protein sequence ID" value="NMU25586.1"/>
    <property type="molecule type" value="Genomic_DNA"/>
</dbReference>
<dbReference type="Proteomes" id="UP000191946">
    <property type="component" value="Unassembled WGS sequence"/>
</dbReference>
<evidence type="ECO:0000313" key="11">
    <source>
        <dbReference type="EMBL" id="NMU86739.1"/>
    </source>
</evidence>
<dbReference type="InterPro" id="IPR037124">
    <property type="entry name" value="Chaperonin_GroES_sf"/>
</dbReference>
<reference evidence="6" key="6">
    <citation type="submission" date="2019-12" db="EMBL/GenBank/DDBJ databases">
        <authorList>
            <consortium name="NCBI Pathogen Detection Project"/>
        </authorList>
    </citation>
    <scope>NUCLEOTIDE SEQUENCE</scope>
    <source>
        <strain evidence="6">1930</strain>
    </source>
</reference>
<dbReference type="Proteomes" id="UP000555836">
    <property type="component" value="Unassembled WGS sequence"/>
</dbReference>
<dbReference type="Proteomes" id="UP001156560">
    <property type="component" value="Chromosome 2"/>
</dbReference>
<evidence type="ECO:0000313" key="13">
    <source>
        <dbReference type="EMBL" id="QHH11460.1"/>
    </source>
</evidence>
<dbReference type="PANTHER" id="PTHR10772">
    <property type="entry name" value="10 KDA HEAT SHOCK PROTEIN"/>
    <property type="match status" value="1"/>
</dbReference>
<evidence type="ECO:0000313" key="15">
    <source>
        <dbReference type="EMBL" id="UYV29144.1"/>
    </source>
</evidence>
<dbReference type="PRINTS" id="PR00297">
    <property type="entry name" value="CHAPERONIN10"/>
</dbReference>
<dbReference type="EMBL" id="LHQV01000015">
    <property type="protein sequence ID" value="OQJ99412.1"/>
    <property type="molecule type" value="Genomic_DNA"/>
</dbReference>
<reference evidence="14 19" key="5">
    <citation type="submission" date="2019-08" db="EMBL/GenBank/DDBJ databases">
        <title>Emerging of two pre-pandemic pathogenic O4:KUT lineages of Vibrio parahaemolyticus in coastal eastern China.</title>
        <authorList>
            <person name="Yu H."/>
        </authorList>
    </citation>
    <scope>NUCLEOTIDE SEQUENCE [LARGE SCALE GENOMIC DNA]</scope>
    <source>
        <strain evidence="14 19">HZ17-383</strain>
    </source>
</reference>
<sequence>MKIRPLNDKLIVERQEVENKSEGGIVLTSQSVKKSNRGKVIAVGLGKRLENGERAAMEVKVGDQIIFNDGYGVKTEKIDGAEYLILSESDVLAIVE</sequence>
<keyword evidence="2 4" id="KW-0963">Cytoplasm</keyword>
<dbReference type="FunFam" id="2.30.33.40:FF:000001">
    <property type="entry name" value="10 kDa chaperonin"/>
    <property type="match status" value="1"/>
</dbReference>
<dbReference type="EMBL" id="CP097356">
    <property type="protein sequence ID" value="UYV29144.1"/>
    <property type="molecule type" value="Genomic_DNA"/>
</dbReference>
<dbReference type="Proteomes" id="UP000856022">
    <property type="component" value="Unassembled WGS sequence"/>
</dbReference>
<dbReference type="InterPro" id="IPR018369">
    <property type="entry name" value="Chaprnonin_Cpn10_CS"/>
</dbReference>
<reference evidence="9" key="11">
    <citation type="submission" date="2023-06" db="EMBL/GenBank/DDBJ databases">
        <title>Genomic Diversity of Vibrio spp. and Metagenomic Analysis of Pathogens in Florida Gulf Coastal Waters Following Hurricane Ian.</title>
        <authorList>
            <person name="Brumfield K.D."/>
        </authorList>
    </citation>
    <scope>NUCLEOTIDE SEQUENCE</scope>
    <source>
        <strain evidence="9">WBS2B-138</strain>
    </source>
</reference>
<dbReference type="Proteomes" id="UP000726777">
    <property type="component" value="Unassembled WGS sequence"/>
</dbReference>
<evidence type="ECO:0000313" key="9">
    <source>
        <dbReference type="EMBL" id="MDS1820582.1"/>
    </source>
</evidence>
<dbReference type="EMBL" id="JACVHL010000012">
    <property type="protein sequence ID" value="MCC3805937.1"/>
    <property type="molecule type" value="Genomic_DNA"/>
</dbReference>
<evidence type="ECO:0000256" key="3">
    <source>
        <dbReference type="ARBA" id="ARBA00023186"/>
    </source>
</evidence>
<evidence type="ECO:0000313" key="10">
    <source>
        <dbReference type="EMBL" id="NMU25586.1"/>
    </source>
</evidence>
<dbReference type="AlphaFoldDB" id="A0A072FIC2"/>
<comment type="similarity">
    <text evidence="1 4 5">Belongs to the GroES chaperonin family.</text>
</comment>
<dbReference type="Pfam" id="PF00166">
    <property type="entry name" value="Cpn10"/>
    <property type="match status" value="1"/>
</dbReference>
<reference evidence="15" key="9">
    <citation type="submission" date="2022-05" db="EMBL/GenBank/DDBJ databases">
        <title>Megaplasmid of Vibrio parahaemolyticus.</title>
        <authorList>
            <person name="Strauch E."/>
            <person name="Borowiak M."/>
        </authorList>
    </citation>
    <scope>NUCLEOTIDE SEQUENCE</scope>
    <source>
        <strain evidence="15">16-VB00198</strain>
    </source>
</reference>
<protein>
    <recommendedName>
        <fullName evidence="4">Co-chaperonin GroES</fullName>
    </recommendedName>
    <alternativeName>
        <fullName evidence="4">10 kDa chaperonin</fullName>
    </alternativeName>
    <alternativeName>
        <fullName evidence="4">Chaperonin-10</fullName>
        <shortName evidence="4">Cpn10</shortName>
    </alternativeName>
</protein>
<evidence type="ECO:0000313" key="16">
    <source>
        <dbReference type="EMBL" id="WAT92471.1"/>
    </source>
</evidence>
<dbReference type="SMART" id="SM00883">
    <property type="entry name" value="Cpn10"/>
    <property type="match status" value="1"/>
</dbReference>
<evidence type="ECO:0000313" key="14">
    <source>
        <dbReference type="EMBL" id="TXN17547.1"/>
    </source>
</evidence>
<dbReference type="EMBL" id="LIRS01000067">
    <property type="protein sequence ID" value="KOY32904.1"/>
    <property type="molecule type" value="Genomic_DNA"/>
</dbReference>
<dbReference type="GO" id="GO:0051087">
    <property type="term" value="F:protein-folding chaperone binding"/>
    <property type="evidence" value="ECO:0007669"/>
    <property type="project" value="TreeGrafter"/>
</dbReference>
<dbReference type="Proteomes" id="UP000464718">
    <property type="component" value="Chromosome ii"/>
</dbReference>
<keyword evidence="3 4" id="KW-0143">Chaperone</keyword>
<dbReference type="NCBIfam" id="NF001526">
    <property type="entry name" value="PRK00364.1-1"/>
    <property type="match status" value="1"/>
</dbReference>
<organism evidence="6">
    <name type="scientific">Vibrio parahaemolyticus</name>
    <dbReference type="NCBI Taxonomy" id="670"/>
    <lineage>
        <taxon>Bacteria</taxon>
        <taxon>Pseudomonadati</taxon>
        <taxon>Pseudomonadota</taxon>
        <taxon>Gammaproteobacteria</taxon>
        <taxon>Vibrionales</taxon>
        <taxon>Vibrionaceae</taxon>
        <taxon>Vibrio</taxon>
    </lineage>
</organism>
<dbReference type="Gene3D" id="2.30.33.40">
    <property type="entry name" value="GroES chaperonin"/>
    <property type="match status" value="1"/>
</dbReference>
<evidence type="ECO:0000313" key="22">
    <source>
        <dbReference type="Proteomes" id="UP000555836"/>
    </source>
</evidence>
<gene>
    <name evidence="4 6" type="primary">groES</name>
    <name evidence="4" type="synonym">groS</name>
    <name evidence="7" type="ORF">ACX05_11950</name>
    <name evidence="12" type="ORF">AKG60_15500</name>
    <name evidence="13" type="ORF">EHC69_19345</name>
    <name evidence="14" type="ORF">FVP01_00735</name>
    <name evidence="11" type="ORF">HKB16_28225</name>
    <name evidence="10" type="ORF">HKB21_08120</name>
    <name evidence="6" type="ORF">I7278_08575</name>
    <name evidence="8" type="ORF">IB292_12860</name>
    <name evidence="15" type="ORF">M5598_18210</name>
    <name evidence="16" type="ORF">O1Q84_24265</name>
    <name evidence="9" type="ORF">QX249_07920</name>
</gene>
<evidence type="ECO:0000313" key="21">
    <source>
        <dbReference type="Proteomes" id="UP000518904"/>
    </source>
</evidence>
<evidence type="ECO:0000313" key="17">
    <source>
        <dbReference type="Proteomes" id="UP000037697"/>
    </source>
</evidence>
<evidence type="ECO:0000313" key="12">
    <source>
        <dbReference type="EMBL" id="OQJ99412.1"/>
    </source>
</evidence>
<dbReference type="CDD" id="cd00320">
    <property type="entry name" value="cpn10"/>
    <property type="match status" value="1"/>
</dbReference>
<dbReference type="Proteomes" id="UP001163036">
    <property type="component" value="Chromosome 2"/>
</dbReference>
<reference evidence="21 22" key="7">
    <citation type="submission" date="2020-04" db="EMBL/GenBank/DDBJ databases">
        <title>Whole-genome sequencing of Vibrio spp. from China reveals different genetic environments of blaCTX-M-14 among diverse lineages.</title>
        <authorList>
            <person name="Zheng Z."/>
            <person name="Ye L."/>
            <person name="Chen S."/>
        </authorList>
    </citation>
    <scope>NUCLEOTIDE SEQUENCE [LARGE SCALE GENOMIC DNA]</scope>
    <source>
        <strain evidence="11 21">Vb0551</strain>
        <strain evidence="10 22">Vb0574</strain>
    </source>
</reference>
<evidence type="ECO:0000256" key="5">
    <source>
        <dbReference type="RuleBase" id="RU000535"/>
    </source>
</evidence>
<dbReference type="GO" id="GO:0005524">
    <property type="term" value="F:ATP binding"/>
    <property type="evidence" value="ECO:0007669"/>
    <property type="project" value="InterPro"/>
</dbReference>
<dbReference type="InterPro" id="IPR020818">
    <property type="entry name" value="Chaperonin_GroES"/>
</dbReference>
<evidence type="ECO:0000256" key="4">
    <source>
        <dbReference type="HAMAP-Rule" id="MF_00580"/>
    </source>
</evidence>
<dbReference type="Proteomes" id="UP001253193">
    <property type="component" value="Unassembled WGS sequence"/>
</dbReference>